<evidence type="ECO:0000313" key="8">
    <source>
        <dbReference type="EMBL" id="SFG20295.1"/>
    </source>
</evidence>
<gene>
    <name evidence="8" type="ORF">SAMN04488025_12060</name>
</gene>
<comment type="subcellular location">
    <subcellularLocation>
        <location evidence="1">Cell outer membrane</location>
    </subcellularLocation>
</comment>
<accession>A0A1I2PVJ0</accession>
<keyword evidence="2 4" id="KW-0472">Membrane</keyword>
<feature type="chain" id="PRO_5039209043" evidence="6">
    <location>
        <begin position="21"/>
        <end position="318"/>
    </location>
</feature>
<dbReference type="PANTHER" id="PTHR30329:SF21">
    <property type="entry name" value="LIPOPROTEIN YIAD-RELATED"/>
    <property type="match status" value="1"/>
</dbReference>
<feature type="signal peptide" evidence="6">
    <location>
        <begin position="1"/>
        <end position="20"/>
    </location>
</feature>
<evidence type="ECO:0000256" key="2">
    <source>
        <dbReference type="ARBA" id="ARBA00023136"/>
    </source>
</evidence>
<organism evidence="8 9">
    <name type="scientific">Planifilum fulgidum</name>
    <dbReference type="NCBI Taxonomy" id="201973"/>
    <lineage>
        <taxon>Bacteria</taxon>
        <taxon>Bacillati</taxon>
        <taxon>Bacillota</taxon>
        <taxon>Bacilli</taxon>
        <taxon>Bacillales</taxon>
        <taxon>Thermoactinomycetaceae</taxon>
        <taxon>Planifilum</taxon>
    </lineage>
</organism>
<dbReference type="STRING" id="201973.SAMN04488025_12060"/>
<sequence>MRHRIFWLFLLCVLLTGCQADWLSSLQAVNKQTETQKEEEKKKKEEEAIRQEKKKWKKYVNEQEENAQKLQFGDFDPNVKGSLANPREAFDTDENISFKLTSPSPFGTNKLTVNLLQLKGEVKKVIRRYEVYLSPDYVWYTKEFYRPAIDGKLEPGEYKVRIYKDLTLIGVGTFHVVDGLSKSNRLKDIELPGSVGITLRENWIKLNVPEPILFEFGKSSLTDEAKTTLNEVARFLNHFPNSKVQIEGHTDSIGSAAYNQKLSEERAEVVKEHLEKLTQQEIRFQTKGWGETKPIASNDTVEGRQKNRRVEIIVTPEQ</sequence>
<dbReference type="OrthoDB" id="193257at2"/>
<dbReference type="InterPro" id="IPR006665">
    <property type="entry name" value="OmpA-like"/>
</dbReference>
<dbReference type="Pfam" id="PF00691">
    <property type="entry name" value="OmpA"/>
    <property type="match status" value="1"/>
</dbReference>
<evidence type="ECO:0000256" key="3">
    <source>
        <dbReference type="ARBA" id="ARBA00023237"/>
    </source>
</evidence>
<dbReference type="CDD" id="cd07185">
    <property type="entry name" value="OmpA_C-like"/>
    <property type="match status" value="1"/>
</dbReference>
<dbReference type="Gene3D" id="3.30.1330.60">
    <property type="entry name" value="OmpA-like domain"/>
    <property type="match status" value="1"/>
</dbReference>
<dbReference type="InterPro" id="IPR050330">
    <property type="entry name" value="Bact_OuterMem_StrucFunc"/>
</dbReference>
<evidence type="ECO:0000313" key="9">
    <source>
        <dbReference type="Proteomes" id="UP000198661"/>
    </source>
</evidence>
<dbReference type="PROSITE" id="PS51123">
    <property type="entry name" value="OMPA_2"/>
    <property type="match status" value="1"/>
</dbReference>
<dbReference type="EMBL" id="FOOK01000020">
    <property type="protein sequence ID" value="SFG20295.1"/>
    <property type="molecule type" value="Genomic_DNA"/>
</dbReference>
<keyword evidence="3" id="KW-0998">Cell outer membrane</keyword>
<dbReference type="PANTHER" id="PTHR30329">
    <property type="entry name" value="STATOR ELEMENT OF FLAGELLAR MOTOR COMPLEX"/>
    <property type="match status" value="1"/>
</dbReference>
<dbReference type="InterPro" id="IPR036737">
    <property type="entry name" value="OmpA-like_sf"/>
</dbReference>
<dbReference type="PRINTS" id="PR01023">
    <property type="entry name" value="NAFLGMOTY"/>
</dbReference>
<evidence type="ECO:0000259" key="7">
    <source>
        <dbReference type="PROSITE" id="PS51123"/>
    </source>
</evidence>
<feature type="coiled-coil region" evidence="5">
    <location>
        <begin position="23"/>
        <end position="55"/>
    </location>
</feature>
<keyword evidence="5" id="KW-0175">Coiled coil</keyword>
<evidence type="ECO:0000256" key="6">
    <source>
        <dbReference type="SAM" id="SignalP"/>
    </source>
</evidence>
<feature type="domain" description="OmpA-like" evidence="7">
    <location>
        <begin position="201"/>
        <end position="318"/>
    </location>
</feature>
<dbReference type="PROSITE" id="PS51257">
    <property type="entry name" value="PROKAR_LIPOPROTEIN"/>
    <property type="match status" value="1"/>
</dbReference>
<evidence type="ECO:0000256" key="1">
    <source>
        <dbReference type="ARBA" id="ARBA00004442"/>
    </source>
</evidence>
<protein>
    <submittedName>
        <fullName evidence="8">OmpA family protein</fullName>
    </submittedName>
</protein>
<proteinExistence type="predicted"/>
<keyword evidence="9" id="KW-1185">Reference proteome</keyword>
<name>A0A1I2PVJ0_9BACL</name>
<dbReference type="RefSeq" id="WP_092039127.1">
    <property type="nucleotide sequence ID" value="NZ_FOOK01000020.1"/>
</dbReference>
<dbReference type="PRINTS" id="PR01021">
    <property type="entry name" value="OMPADOMAIN"/>
</dbReference>
<reference evidence="9" key="1">
    <citation type="submission" date="2016-10" db="EMBL/GenBank/DDBJ databases">
        <authorList>
            <person name="Varghese N."/>
            <person name="Submissions S."/>
        </authorList>
    </citation>
    <scope>NUCLEOTIDE SEQUENCE [LARGE SCALE GENOMIC DNA]</scope>
    <source>
        <strain evidence="9">DSM 44945</strain>
    </source>
</reference>
<keyword evidence="6" id="KW-0732">Signal</keyword>
<evidence type="ECO:0000256" key="4">
    <source>
        <dbReference type="PROSITE-ProRule" id="PRU00473"/>
    </source>
</evidence>
<dbReference type="Proteomes" id="UP000198661">
    <property type="component" value="Unassembled WGS sequence"/>
</dbReference>
<dbReference type="SUPFAM" id="SSF103088">
    <property type="entry name" value="OmpA-like"/>
    <property type="match status" value="1"/>
</dbReference>
<dbReference type="AlphaFoldDB" id="A0A1I2PVJ0"/>
<evidence type="ECO:0000256" key="5">
    <source>
        <dbReference type="SAM" id="Coils"/>
    </source>
</evidence>
<dbReference type="InterPro" id="IPR006664">
    <property type="entry name" value="OMP_bac"/>
</dbReference>
<dbReference type="GO" id="GO:0009279">
    <property type="term" value="C:cell outer membrane"/>
    <property type="evidence" value="ECO:0007669"/>
    <property type="project" value="UniProtKB-SubCell"/>
</dbReference>